<gene>
    <name evidence="1" type="ORF">LCGC14_1253060</name>
</gene>
<organism evidence="1">
    <name type="scientific">marine sediment metagenome</name>
    <dbReference type="NCBI Taxonomy" id="412755"/>
    <lineage>
        <taxon>unclassified sequences</taxon>
        <taxon>metagenomes</taxon>
        <taxon>ecological metagenomes</taxon>
    </lineage>
</organism>
<dbReference type="EMBL" id="LAZR01006885">
    <property type="protein sequence ID" value="KKM89003.1"/>
    <property type="molecule type" value="Genomic_DNA"/>
</dbReference>
<name>A0A0F9L5Y5_9ZZZZ</name>
<comment type="caution">
    <text evidence="1">The sequence shown here is derived from an EMBL/GenBank/DDBJ whole genome shotgun (WGS) entry which is preliminary data.</text>
</comment>
<accession>A0A0F9L5Y5</accession>
<proteinExistence type="predicted"/>
<protein>
    <submittedName>
        <fullName evidence="1">Uncharacterized protein</fullName>
    </submittedName>
</protein>
<reference evidence="1" key="1">
    <citation type="journal article" date="2015" name="Nature">
        <title>Complex archaea that bridge the gap between prokaryotes and eukaryotes.</title>
        <authorList>
            <person name="Spang A."/>
            <person name="Saw J.H."/>
            <person name="Jorgensen S.L."/>
            <person name="Zaremba-Niedzwiedzka K."/>
            <person name="Martijn J."/>
            <person name="Lind A.E."/>
            <person name="van Eijk R."/>
            <person name="Schleper C."/>
            <person name="Guy L."/>
            <person name="Ettema T.J."/>
        </authorList>
    </citation>
    <scope>NUCLEOTIDE SEQUENCE</scope>
</reference>
<dbReference type="AlphaFoldDB" id="A0A0F9L5Y5"/>
<sequence length="31" mass="3601">MMSVNKISETHIDLVKLSTTVRITNYYDIKS</sequence>
<evidence type="ECO:0000313" key="1">
    <source>
        <dbReference type="EMBL" id="KKM89003.1"/>
    </source>
</evidence>